<keyword evidence="9" id="KW-1185">Reference proteome</keyword>
<evidence type="ECO:0000256" key="7">
    <source>
        <dbReference type="ARBA" id="ARBA00023180"/>
    </source>
</evidence>
<keyword evidence="6" id="KW-1015">Disulfide bond</keyword>
<name>A0A8V5GIW7_MELUD</name>
<proteinExistence type="predicted"/>
<dbReference type="InterPro" id="IPR013783">
    <property type="entry name" value="Ig-like_fold"/>
</dbReference>
<dbReference type="Pfam" id="PF07686">
    <property type="entry name" value="V-set"/>
    <property type="match status" value="1"/>
</dbReference>
<keyword evidence="3" id="KW-0732">Signal</keyword>
<keyword evidence="4" id="KW-0391">Immunity</keyword>
<evidence type="ECO:0000256" key="4">
    <source>
        <dbReference type="ARBA" id="ARBA00022859"/>
    </source>
</evidence>
<dbReference type="AlphaFoldDB" id="A0A8V5GIW7"/>
<evidence type="ECO:0000256" key="5">
    <source>
        <dbReference type="ARBA" id="ARBA00023136"/>
    </source>
</evidence>
<evidence type="ECO:0000313" key="9">
    <source>
        <dbReference type="Proteomes" id="UP000694405"/>
    </source>
</evidence>
<dbReference type="Gene3D" id="2.60.40.10">
    <property type="entry name" value="Immunoglobulins"/>
    <property type="match status" value="1"/>
</dbReference>
<dbReference type="GO" id="GO:0005886">
    <property type="term" value="C:plasma membrane"/>
    <property type="evidence" value="ECO:0007669"/>
    <property type="project" value="UniProtKB-SubCell"/>
</dbReference>
<reference evidence="8" key="3">
    <citation type="submission" date="2025-09" db="UniProtKB">
        <authorList>
            <consortium name="Ensembl"/>
        </authorList>
    </citation>
    <scope>IDENTIFICATION</scope>
</reference>
<evidence type="ECO:0000256" key="2">
    <source>
        <dbReference type="ARBA" id="ARBA00022475"/>
    </source>
</evidence>
<comment type="subcellular location">
    <subcellularLocation>
        <location evidence="1">Cell membrane</location>
    </subcellularLocation>
</comment>
<evidence type="ECO:0000256" key="6">
    <source>
        <dbReference type="ARBA" id="ARBA00023157"/>
    </source>
</evidence>
<keyword evidence="2" id="KW-1003">Cell membrane</keyword>
<dbReference type="InterPro" id="IPR052051">
    <property type="entry name" value="TCR_complex_component"/>
</dbReference>
<evidence type="ECO:0000256" key="1">
    <source>
        <dbReference type="ARBA" id="ARBA00004236"/>
    </source>
</evidence>
<protein>
    <submittedName>
        <fullName evidence="8">Uncharacterized protein</fullName>
    </submittedName>
</protein>
<dbReference type="InterPro" id="IPR036179">
    <property type="entry name" value="Ig-like_dom_sf"/>
</dbReference>
<reference evidence="8" key="1">
    <citation type="submission" date="2020-03" db="EMBL/GenBank/DDBJ databases">
        <title>Melopsittacus undulatus (budgerigar) genome, bMelUnd1, maternal haplotype with Z.</title>
        <authorList>
            <person name="Gedman G."/>
            <person name="Mountcastle J."/>
            <person name="Haase B."/>
            <person name="Formenti G."/>
            <person name="Wright T."/>
            <person name="Apodaca J."/>
            <person name="Pelan S."/>
            <person name="Chow W."/>
            <person name="Rhie A."/>
            <person name="Howe K."/>
            <person name="Fedrigo O."/>
            <person name="Jarvis E.D."/>
        </authorList>
    </citation>
    <scope>NUCLEOTIDE SEQUENCE [LARGE SCALE GENOMIC DNA]</scope>
</reference>
<keyword evidence="5" id="KW-0472">Membrane</keyword>
<dbReference type="PANTHER" id="PTHR19433">
    <property type="entry name" value="T-CELL RECEPTOR ALPHA CHAIN V REGION-RELATED"/>
    <property type="match status" value="1"/>
</dbReference>
<dbReference type="Ensembl" id="ENSMUNT00000026413.1">
    <property type="protein sequence ID" value="ENSMUNP00000027530.1"/>
    <property type="gene ID" value="ENSMUNG00000019064.1"/>
</dbReference>
<dbReference type="PANTHER" id="PTHR19433:SF105">
    <property type="entry name" value="T CELL RECEPTOR ALPHA VARIABLE 1-1-RELATED"/>
    <property type="match status" value="1"/>
</dbReference>
<evidence type="ECO:0000313" key="8">
    <source>
        <dbReference type="Ensembl" id="ENSMUNP00000027530.1"/>
    </source>
</evidence>
<accession>A0A8V5GIW7</accession>
<sequence length="263" mass="28787">LSGTMGQTQQEGQVTVKEKDTFQTTCTYQSTSFDAIVWYQQRKDQAPQFISYQALAGSKKSGRFTTWLNTTGKYSLLKLQEVELSDSALYLCAGQDTLVQGGFEGRMYDHLQLLNRPSANLSRSSLESFPPCPSAAPPTPLQTLPVPSAHSPYFSTASVATSLLACTPAFPCTISFPVHSALLNALNTVLCPEPSSSCSENPLQLLPLLPLLLEAQVRFPSFHSYILHTRNLCSLSIYSPSLLTSRCPHLYRSCSVSLPILLT</sequence>
<dbReference type="GO" id="GO:0009617">
    <property type="term" value="P:response to bacterium"/>
    <property type="evidence" value="ECO:0007669"/>
    <property type="project" value="TreeGrafter"/>
</dbReference>
<evidence type="ECO:0000256" key="3">
    <source>
        <dbReference type="ARBA" id="ARBA00022729"/>
    </source>
</evidence>
<dbReference type="SUPFAM" id="SSF48726">
    <property type="entry name" value="Immunoglobulin"/>
    <property type="match status" value="1"/>
</dbReference>
<dbReference type="Proteomes" id="UP000694405">
    <property type="component" value="Chromosome 17"/>
</dbReference>
<dbReference type="GO" id="GO:0002376">
    <property type="term" value="P:immune system process"/>
    <property type="evidence" value="ECO:0007669"/>
    <property type="project" value="UniProtKB-KW"/>
</dbReference>
<dbReference type="InterPro" id="IPR013106">
    <property type="entry name" value="Ig_V-set"/>
</dbReference>
<organism evidence="8 9">
    <name type="scientific">Melopsittacus undulatus</name>
    <name type="common">Budgerigar</name>
    <name type="synonym">Psittacus undulatus</name>
    <dbReference type="NCBI Taxonomy" id="13146"/>
    <lineage>
        <taxon>Eukaryota</taxon>
        <taxon>Metazoa</taxon>
        <taxon>Chordata</taxon>
        <taxon>Craniata</taxon>
        <taxon>Vertebrata</taxon>
        <taxon>Euteleostomi</taxon>
        <taxon>Archelosauria</taxon>
        <taxon>Archosauria</taxon>
        <taxon>Dinosauria</taxon>
        <taxon>Saurischia</taxon>
        <taxon>Theropoda</taxon>
        <taxon>Coelurosauria</taxon>
        <taxon>Aves</taxon>
        <taxon>Neognathae</taxon>
        <taxon>Neoaves</taxon>
        <taxon>Telluraves</taxon>
        <taxon>Australaves</taxon>
        <taxon>Psittaciformes</taxon>
        <taxon>Psittaculidae</taxon>
        <taxon>Melopsittacus</taxon>
    </lineage>
</organism>
<reference evidence="8" key="2">
    <citation type="submission" date="2025-08" db="UniProtKB">
        <authorList>
            <consortium name="Ensembl"/>
        </authorList>
    </citation>
    <scope>IDENTIFICATION</scope>
</reference>
<keyword evidence="7" id="KW-0325">Glycoprotein</keyword>